<feature type="region of interest" description="Disordered" evidence="1">
    <location>
        <begin position="65"/>
        <end position="115"/>
    </location>
</feature>
<dbReference type="Pfam" id="PF13236">
    <property type="entry name" value="CLU"/>
    <property type="match status" value="1"/>
</dbReference>
<protein>
    <recommendedName>
        <fullName evidence="2">Clu domain-containing protein</fullName>
    </recommendedName>
</protein>
<dbReference type="Pfam" id="PF12807">
    <property type="entry name" value="eIF3_p135"/>
    <property type="match status" value="1"/>
</dbReference>
<dbReference type="EMBL" id="AJWJ01000048">
    <property type="protein sequence ID" value="KAF2076806.1"/>
    <property type="molecule type" value="Genomic_DNA"/>
</dbReference>
<dbReference type="GO" id="GO:0005737">
    <property type="term" value="C:cytoplasm"/>
    <property type="evidence" value="ECO:0007669"/>
    <property type="project" value="TreeGrafter"/>
</dbReference>
<dbReference type="Gene3D" id="3.80.10.10">
    <property type="entry name" value="Ribonuclease Inhibitor"/>
    <property type="match status" value="2"/>
</dbReference>
<feature type="region of interest" description="Disordered" evidence="1">
    <location>
        <begin position="567"/>
        <end position="590"/>
    </location>
</feature>
<sequence length="1448" mass="162840">MSGSNNNKEKRSFGDIVSYWAVKTVERPTPAPKNTNNKIASVVGENNVLDTATTPTTEPISSLVVENQSQQQEHNDSNNNCNNSTTASMSTGEHTQLEDEHSEQEEQLKPIRTPASTYVVGELRVSGNSSGYDNQVVGDSIESLSSSYQPQSSYSTDAYSVSSSSYSTYQPSSMINRDTSVNMYSCASKSSYSSSYTSANQNSYSTYSSSGDVDNPKTTPYGYKLDYDDDSSQDTTKSNIYQIECLPTLQDESAPTITSAAAENNWNEIFQDTLDLPDSEEKFRKLSNIANDFVYCADTFGKIIISELHLPEDLKTIKPLALGGVAGGLKFKCHDIIFKFVVDTELIPGHWMYGGAKRSDEKAQKSAGHEIKGLNHFMELSSNTLRFPLMATIDYRGYRILAISSLPINKKTIVYGSCDGGQTVHDSDPIINKEMERIANILNLRGHQVGCDKKVIFGPGDIEVHRGFDGRAYMVDFARIFPPEYPCILKKDQEVGREIFYSMCRPELILRSKVPLSSDGFSGWQTGDDVIELNDDIVAISEKLHKEIIPQCISALEASVVEPTAEENTNHSSYFTSGDESLDSSPQDDGDDQQQYLLTLKDAGFSKGSAERDYTQKATEIIKLLNFIHSKGVNIRYLGLICQSITNRFVRNLFLTEVVARVWKKIIRSRLREMMDLTKRPSEGPYKQIISDIFELILSTNKSKNKEFWTSTEPGNFKFIALKVFPKCLSQSDISPNLDLRSVIDTKLLVYRIIQMLHIRVNADAFSQFLSNPKYIISDKDMEEVGSVVKYPNIIDFASGSMLIYESQRISKQSDVPPEEVKRWIDNSQIKLQNALRSMPLSIKVLIKLSLTFLLRANLSTDSRESIERLKNAILLIKQAPSIQKNQPKLLALHAMIQLKLATLYLFYVSDYQGYQREIQQARQKLHLAIAADYWSAEEFLEQSLPIYQKDSDSPVGFNMAFIEKRKVNEMITLGLMRIEVAKDTSEASEKLLNYIDYVFKKISYVGELSVPFSLEQLVSSLEIEQIIGKLTELSFIHLSKIPLNSNVCNSIVSMKNLSHLRLSHVDFTSQNPPDAPITNYNQFLKSLLTTNPQLEKLYIASKWIQDDSFEGIYSHFTKLKSLSIVGTDITDKTAFGLAPYLTDLTSLSFSGSTLIKDDGLIVCLESIKSLSHLSISFLDHLTDRAGLAISKHAADIEELYMISSRFSPDVFSDIVKQAPKLKILDVSYSNANQAMIEGLQHHGAENLVHLNLSQTDPVDPESFIEDLSILSPNLKFLHLPRPFVPTESVWKLIRKLNDLEDLKFPDRFYLKGFVDHFSDPNFKEDHEEPLYNLKTLDLTSSTVSLSALKKIMNQMPLLESLSLSAVQFVDENSYCYNANDETLSELGPIVYNLKELNLSNHPLDKGQITSLISRCPNLRVLHLWGCKKITSQHVYDLGLQHPHITID</sequence>
<proteinExistence type="predicted"/>
<gene>
    <name evidence="3" type="ORF">CYY_001883</name>
</gene>
<feature type="compositionally biased region" description="Low complexity" evidence="1">
    <location>
        <begin position="77"/>
        <end position="91"/>
    </location>
</feature>
<dbReference type="GO" id="GO:0003729">
    <property type="term" value="F:mRNA binding"/>
    <property type="evidence" value="ECO:0007669"/>
    <property type="project" value="TreeGrafter"/>
</dbReference>
<dbReference type="PANTHER" id="PTHR12601">
    <property type="entry name" value="EUKARYOTIC TRANSLATION INITIATION FACTOR 3 SUBUNIT EIF-3"/>
    <property type="match status" value="1"/>
</dbReference>
<reference evidence="3" key="1">
    <citation type="submission" date="2020-01" db="EMBL/GenBank/DDBJ databases">
        <title>Development of genomics and gene disruption for Polysphondylium violaceum indicates a role for the polyketide synthase stlB in stalk morphogenesis.</title>
        <authorList>
            <person name="Narita B."/>
            <person name="Kawabe Y."/>
            <person name="Kin K."/>
            <person name="Saito T."/>
            <person name="Gibbs R."/>
            <person name="Kuspa A."/>
            <person name="Muzny D."/>
            <person name="Queller D."/>
            <person name="Richards S."/>
            <person name="Strassman J."/>
            <person name="Sucgang R."/>
            <person name="Worley K."/>
            <person name="Schaap P."/>
        </authorList>
    </citation>
    <scope>NUCLEOTIDE SEQUENCE</scope>
    <source>
        <strain evidence="3">QSvi11</strain>
    </source>
</reference>
<evidence type="ECO:0000256" key="1">
    <source>
        <dbReference type="SAM" id="MobiDB-lite"/>
    </source>
</evidence>
<feature type="domain" description="Clu" evidence="2">
    <location>
        <begin position="236"/>
        <end position="488"/>
    </location>
</feature>
<dbReference type="InterPro" id="IPR033646">
    <property type="entry name" value="CLU-central"/>
</dbReference>
<evidence type="ECO:0000259" key="2">
    <source>
        <dbReference type="PROSITE" id="PS51823"/>
    </source>
</evidence>
<comment type="caution">
    <text evidence="3">The sequence shown here is derived from an EMBL/GenBank/DDBJ whole genome shotgun (WGS) entry which is preliminary data.</text>
</comment>
<dbReference type="PROSITE" id="PS51823">
    <property type="entry name" value="CLU"/>
    <property type="match status" value="1"/>
</dbReference>
<dbReference type="InterPro" id="IPR027523">
    <property type="entry name" value="CLU_prot"/>
</dbReference>
<organism evidence="3 4">
    <name type="scientific">Polysphondylium violaceum</name>
    <dbReference type="NCBI Taxonomy" id="133409"/>
    <lineage>
        <taxon>Eukaryota</taxon>
        <taxon>Amoebozoa</taxon>
        <taxon>Evosea</taxon>
        <taxon>Eumycetozoa</taxon>
        <taxon>Dictyostelia</taxon>
        <taxon>Dictyosteliales</taxon>
        <taxon>Dictyosteliaceae</taxon>
        <taxon>Polysphondylium</taxon>
    </lineage>
</organism>
<dbReference type="PANTHER" id="PTHR12601:SF8">
    <property type="entry name" value="CLU DOMAIN-CONTAINING PROTEIN"/>
    <property type="match status" value="1"/>
</dbReference>
<accession>A0A8J4PZD1</accession>
<keyword evidence="4" id="KW-1185">Reference proteome</keyword>
<dbReference type="Proteomes" id="UP000695562">
    <property type="component" value="Unassembled WGS sequence"/>
</dbReference>
<dbReference type="GO" id="GO:0048312">
    <property type="term" value="P:intracellular distribution of mitochondria"/>
    <property type="evidence" value="ECO:0007669"/>
    <property type="project" value="TreeGrafter"/>
</dbReference>
<feature type="compositionally biased region" description="Basic and acidic residues" evidence="1">
    <location>
        <begin position="95"/>
        <end position="109"/>
    </location>
</feature>
<dbReference type="InterPro" id="IPR025697">
    <property type="entry name" value="CLU_dom"/>
</dbReference>
<dbReference type="InterPro" id="IPR006553">
    <property type="entry name" value="Leu-rich_rpt_Cys-con_subtyp"/>
</dbReference>
<evidence type="ECO:0000313" key="4">
    <source>
        <dbReference type="Proteomes" id="UP000695562"/>
    </source>
</evidence>
<dbReference type="SMART" id="SM00367">
    <property type="entry name" value="LRR_CC"/>
    <property type="match status" value="4"/>
</dbReference>
<dbReference type="OrthoDB" id="18317at2759"/>
<dbReference type="InterPro" id="IPR032675">
    <property type="entry name" value="LRR_dom_sf"/>
</dbReference>
<feature type="compositionally biased region" description="Polar residues" evidence="1">
    <location>
        <begin position="567"/>
        <end position="579"/>
    </location>
</feature>
<feature type="compositionally biased region" description="Acidic residues" evidence="1">
    <location>
        <begin position="580"/>
        <end position="590"/>
    </location>
</feature>
<name>A0A8J4PZD1_9MYCE</name>
<dbReference type="SUPFAM" id="SSF52047">
    <property type="entry name" value="RNI-like"/>
    <property type="match status" value="2"/>
</dbReference>
<evidence type="ECO:0000313" key="3">
    <source>
        <dbReference type="EMBL" id="KAF2076806.1"/>
    </source>
</evidence>